<evidence type="ECO:0000256" key="1">
    <source>
        <dbReference type="ARBA" id="ARBA00008213"/>
    </source>
</evidence>
<proteinExistence type="inferred from homology"/>
<evidence type="ECO:0000256" key="6">
    <source>
        <dbReference type="ARBA" id="ARBA00023163"/>
    </source>
</evidence>
<evidence type="ECO:0000256" key="3">
    <source>
        <dbReference type="ARBA" id="ARBA00023015"/>
    </source>
</evidence>
<sequence length="167" mass="19448">MYDELTEVDIKKMQEEINYRTRVLRPQLIEEVQTARAFGDLSENYEYKCAKQAKNRNDSRIRYLERMIRTAKVIEVKDQGDRAGLFDKVTIYNELAKQEMTLQIVTTLRQDALKGLISKESPVGKALLGRQVGDRIQVEVSPEVKYWVEIRAIEKGRDDESLEISSY</sequence>
<evidence type="ECO:0000256" key="2">
    <source>
        <dbReference type="ARBA" id="ARBA00013729"/>
    </source>
</evidence>
<dbReference type="SUPFAM" id="SSF54534">
    <property type="entry name" value="FKBP-like"/>
    <property type="match status" value="1"/>
</dbReference>
<name>A0A4D7AL61_9FIRM</name>
<dbReference type="PROSITE" id="PS00830">
    <property type="entry name" value="GREAB_2"/>
    <property type="match status" value="1"/>
</dbReference>
<feature type="domain" description="Transcription elongation factor GreA/GreB N-terminal" evidence="11">
    <location>
        <begin position="5"/>
        <end position="73"/>
    </location>
</feature>
<keyword evidence="3 9" id="KW-0805">Transcription regulation</keyword>
<dbReference type="Gene3D" id="3.10.50.30">
    <property type="entry name" value="Transcription elongation factor, GreA/GreB, C-terminal domain"/>
    <property type="match status" value="1"/>
</dbReference>
<dbReference type="Proteomes" id="UP000298642">
    <property type="component" value="Chromosome"/>
</dbReference>
<dbReference type="InterPro" id="IPR018151">
    <property type="entry name" value="TF_GreA/GreB_CS"/>
</dbReference>
<dbReference type="PANTHER" id="PTHR30437">
    <property type="entry name" value="TRANSCRIPTION ELONGATION FACTOR GREA"/>
    <property type="match status" value="1"/>
</dbReference>
<dbReference type="EMBL" id="CP034413">
    <property type="protein sequence ID" value="QCI58311.1"/>
    <property type="molecule type" value="Genomic_DNA"/>
</dbReference>
<dbReference type="FunFam" id="1.10.287.180:FF:000001">
    <property type="entry name" value="Transcription elongation factor GreA"/>
    <property type="match status" value="1"/>
</dbReference>
<dbReference type="PIRSF" id="PIRSF006092">
    <property type="entry name" value="GreA_GreB"/>
    <property type="match status" value="1"/>
</dbReference>
<keyword evidence="5 9" id="KW-0238">DNA-binding</keyword>
<keyword evidence="13" id="KW-1185">Reference proteome</keyword>
<dbReference type="Pfam" id="PF01272">
    <property type="entry name" value="GreA_GreB"/>
    <property type="match status" value="1"/>
</dbReference>
<dbReference type="Gene3D" id="1.10.287.180">
    <property type="entry name" value="Transcription elongation factor, GreA/GreB, N-terminal domain"/>
    <property type="match status" value="1"/>
</dbReference>
<protein>
    <recommendedName>
        <fullName evidence="2 9">Transcription elongation factor GreA</fullName>
    </recommendedName>
    <alternativeName>
        <fullName evidence="8 9">Transcript cleavage factor GreA</fullName>
    </alternativeName>
</protein>
<keyword evidence="12" id="KW-0648">Protein biosynthesis</keyword>
<dbReference type="PANTHER" id="PTHR30437:SF4">
    <property type="entry name" value="TRANSCRIPTION ELONGATION FACTOR GREA"/>
    <property type="match status" value="1"/>
</dbReference>
<dbReference type="GO" id="GO:0032784">
    <property type="term" value="P:regulation of DNA-templated transcription elongation"/>
    <property type="evidence" value="ECO:0007669"/>
    <property type="project" value="UniProtKB-UniRule"/>
</dbReference>
<dbReference type="GO" id="GO:0003677">
    <property type="term" value="F:DNA binding"/>
    <property type="evidence" value="ECO:0007669"/>
    <property type="project" value="UniProtKB-UniRule"/>
</dbReference>
<evidence type="ECO:0000256" key="9">
    <source>
        <dbReference type="HAMAP-Rule" id="MF_00105"/>
    </source>
</evidence>
<evidence type="ECO:0000256" key="4">
    <source>
        <dbReference type="ARBA" id="ARBA00023054"/>
    </source>
</evidence>
<dbReference type="RefSeq" id="WP_025544457.1">
    <property type="nucleotide sequence ID" value="NZ_CP034413.3"/>
</dbReference>
<keyword evidence="4" id="KW-0175">Coiled coil</keyword>
<evidence type="ECO:0000256" key="8">
    <source>
        <dbReference type="ARBA" id="ARBA00030776"/>
    </source>
</evidence>
<dbReference type="HAMAP" id="MF_00105">
    <property type="entry name" value="GreA_GreB"/>
    <property type="match status" value="1"/>
</dbReference>
<dbReference type="AlphaFoldDB" id="A0A4D7AL61"/>
<evidence type="ECO:0000256" key="7">
    <source>
        <dbReference type="ARBA" id="ARBA00024916"/>
    </source>
</evidence>
<dbReference type="GO" id="GO:0070063">
    <property type="term" value="F:RNA polymerase binding"/>
    <property type="evidence" value="ECO:0007669"/>
    <property type="project" value="InterPro"/>
</dbReference>
<keyword evidence="6 9" id="KW-0804">Transcription</keyword>
<dbReference type="InterPro" id="IPR001437">
    <property type="entry name" value="Tscrpt_elong_fac_GreA/B_C"/>
</dbReference>
<dbReference type="InterPro" id="IPR036805">
    <property type="entry name" value="Tscrpt_elong_fac_GreA/B_N_sf"/>
</dbReference>
<reference evidence="13" key="1">
    <citation type="submission" date="2018-12" db="EMBL/GenBank/DDBJ databases">
        <title>Dusodibacter welbiota gen. nov., sp. nov., isolated from human faeces and emended description of the Oscillibacter genus.</title>
        <authorList>
            <person name="Le Roy T."/>
            <person name="Van der Smissen P."/>
            <person name="Delzenne N."/>
            <person name="Muccioli G."/>
            <person name="Collet J.F."/>
            <person name="Cani P.D."/>
        </authorList>
    </citation>
    <scope>NUCLEOTIDE SEQUENCE [LARGE SCALE GENOMIC DNA]</scope>
    <source>
        <strain evidence="13">J115</strain>
    </source>
</reference>
<feature type="domain" description="Transcription elongation factor GreA/GreB C-terminal" evidence="10">
    <location>
        <begin position="81"/>
        <end position="154"/>
    </location>
</feature>
<evidence type="ECO:0000256" key="5">
    <source>
        <dbReference type="ARBA" id="ARBA00023125"/>
    </source>
</evidence>
<dbReference type="InterPro" id="IPR023459">
    <property type="entry name" value="Tscrpt_elong_fac_GreA/B_fam"/>
</dbReference>
<dbReference type="Pfam" id="PF03449">
    <property type="entry name" value="GreA_GreB_N"/>
    <property type="match status" value="1"/>
</dbReference>
<evidence type="ECO:0000313" key="13">
    <source>
        <dbReference type="Proteomes" id="UP000298642"/>
    </source>
</evidence>
<organism evidence="12 13">
    <name type="scientific">Dysosmobacter welbionis</name>
    <dbReference type="NCBI Taxonomy" id="2093857"/>
    <lineage>
        <taxon>Bacteria</taxon>
        <taxon>Bacillati</taxon>
        <taxon>Bacillota</taxon>
        <taxon>Clostridia</taxon>
        <taxon>Eubacteriales</taxon>
        <taxon>Oscillospiraceae</taxon>
        <taxon>Dysosmobacter</taxon>
    </lineage>
</organism>
<evidence type="ECO:0000313" key="12">
    <source>
        <dbReference type="EMBL" id="QCI58311.1"/>
    </source>
</evidence>
<accession>A0A4D7AL61</accession>
<dbReference type="InterPro" id="IPR028624">
    <property type="entry name" value="Tscrpt_elong_fac_GreA/B"/>
</dbReference>
<dbReference type="InterPro" id="IPR036953">
    <property type="entry name" value="GreA/GreB_C_sf"/>
</dbReference>
<dbReference type="GO" id="GO:0006354">
    <property type="term" value="P:DNA-templated transcription elongation"/>
    <property type="evidence" value="ECO:0007669"/>
    <property type="project" value="TreeGrafter"/>
</dbReference>
<dbReference type="KEGG" id="obj:EIO64_02930"/>
<dbReference type="InterPro" id="IPR022691">
    <property type="entry name" value="Tscrpt_elong_fac_GreA/B_N"/>
</dbReference>
<dbReference type="SUPFAM" id="SSF46557">
    <property type="entry name" value="GreA transcript cleavage protein, N-terminal domain"/>
    <property type="match status" value="1"/>
</dbReference>
<dbReference type="GO" id="GO:0003746">
    <property type="term" value="F:translation elongation factor activity"/>
    <property type="evidence" value="ECO:0007669"/>
    <property type="project" value="UniProtKB-KW"/>
</dbReference>
<comment type="function">
    <text evidence="7 9">Necessary for efficient RNA polymerase transcription elongation past template-encoded arresting sites. The arresting sites in DNA have the property of trapping a certain fraction of elongating RNA polymerases that pass through, resulting in locked ternary complexes. Cleavage of the nascent transcript by cleavage factors such as GreA or GreB allows the resumption of elongation from the new 3'terminus. GreA releases sequences of 2 to 3 nucleotides.</text>
</comment>
<gene>
    <name evidence="9" type="primary">greA</name>
    <name evidence="12" type="ORF">EIO64_02930</name>
</gene>
<keyword evidence="12" id="KW-0251">Elongation factor</keyword>
<comment type="similarity">
    <text evidence="1 9">Belongs to the GreA/GreB family.</text>
</comment>
<dbReference type="GeneID" id="89523127"/>
<evidence type="ECO:0000259" key="10">
    <source>
        <dbReference type="Pfam" id="PF01272"/>
    </source>
</evidence>
<evidence type="ECO:0000259" key="11">
    <source>
        <dbReference type="Pfam" id="PF03449"/>
    </source>
</evidence>